<keyword evidence="1" id="KW-1277">Toxin-antitoxin system</keyword>
<dbReference type="GO" id="GO:0004540">
    <property type="term" value="F:RNA nuclease activity"/>
    <property type="evidence" value="ECO:0007669"/>
    <property type="project" value="InterPro"/>
</dbReference>
<evidence type="ECO:0000256" key="3">
    <source>
        <dbReference type="ARBA" id="ARBA00022801"/>
    </source>
</evidence>
<keyword evidence="3" id="KW-0378">Hydrolase</keyword>
<accession>A0A7C5V2S2</accession>
<dbReference type="GO" id="GO:0016787">
    <property type="term" value="F:hydrolase activity"/>
    <property type="evidence" value="ECO:0007669"/>
    <property type="project" value="UniProtKB-KW"/>
</dbReference>
<dbReference type="EMBL" id="DRUZ01000082">
    <property type="protein sequence ID" value="HHS02209.1"/>
    <property type="molecule type" value="Genomic_DNA"/>
</dbReference>
<evidence type="ECO:0000256" key="4">
    <source>
        <dbReference type="ARBA" id="ARBA00024207"/>
    </source>
</evidence>
<name>A0A7C5V2S2_9FIRM</name>
<proteinExistence type="inferred from homology"/>
<dbReference type="InterPro" id="IPR008201">
    <property type="entry name" value="HepT-like"/>
</dbReference>
<organism evidence="5">
    <name type="scientific">Caldicellulosiruptor owensensis</name>
    <dbReference type="NCBI Taxonomy" id="55205"/>
    <lineage>
        <taxon>Bacteria</taxon>
        <taxon>Bacillati</taxon>
        <taxon>Bacillota</taxon>
        <taxon>Bacillota incertae sedis</taxon>
        <taxon>Caldicellulosiruptorales</taxon>
        <taxon>Caldicellulosiruptoraceae</taxon>
        <taxon>Caldicellulosiruptor</taxon>
    </lineage>
</organism>
<comment type="caution">
    <text evidence="5">The sequence shown here is derived from an EMBL/GenBank/DDBJ whole genome shotgun (WGS) entry which is preliminary data.</text>
</comment>
<dbReference type="InterPro" id="IPR037038">
    <property type="entry name" value="HepT-like_sf"/>
</dbReference>
<sequence>MVKREIVTQKVENIKASFKKIRLFSDFTLEQFLEDGIAQDVVVFNLFLIVQNLIDIGNHIISDNSLGEPSSYSDIPIILKRAKILNENEMQIFRSMIQFRNIIAHEYAKIDLHIVYDIFKNKLADIELIVSKFIEYCGI</sequence>
<dbReference type="Gene3D" id="1.20.120.580">
    <property type="entry name" value="bsu32300-like"/>
    <property type="match status" value="1"/>
</dbReference>
<dbReference type="GO" id="GO:0110001">
    <property type="term" value="C:toxin-antitoxin complex"/>
    <property type="evidence" value="ECO:0007669"/>
    <property type="project" value="InterPro"/>
</dbReference>
<gene>
    <name evidence="5" type="ORF">ENL71_06890</name>
</gene>
<dbReference type="PANTHER" id="PTHR33397">
    <property type="entry name" value="UPF0331 PROTEIN YUTE"/>
    <property type="match status" value="1"/>
</dbReference>
<dbReference type="InterPro" id="IPR052379">
    <property type="entry name" value="Type_VII_TA_RNase"/>
</dbReference>
<evidence type="ECO:0000313" key="5">
    <source>
        <dbReference type="EMBL" id="HHS02209.1"/>
    </source>
</evidence>
<evidence type="ECO:0000256" key="2">
    <source>
        <dbReference type="ARBA" id="ARBA00022722"/>
    </source>
</evidence>
<dbReference type="NCBIfam" id="NF047751">
    <property type="entry name" value="HepT_toxin"/>
    <property type="match status" value="1"/>
</dbReference>
<protein>
    <submittedName>
        <fullName evidence="5">DUF86 domain-containing protein</fullName>
    </submittedName>
</protein>
<keyword evidence="2" id="KW-0540">Nuclease</keyword>
<dbReference type="AlphaFoldDB" id="A0A7C5V2S2"/>
<dbReference type="Pfam" id="PF01934">
    <property type="entry name" value="HepT-like"/>
    <property type="match status" value="1"/>
</dbReference>
<dbReference type="PANTHER" id="PTHR33397:SF5">
    <property type="entry name" value="RNASE YUTE-RELATED"/>
    <property type="match status" value="1"/>
</dbReference>
<reference evidence="5" key="1">
    <citation type="journal article" date="2020" name="mSystems">
        <title>Genome- and Community-Level Interaction Insights into Carbon Utilization and Element Cycling Functions of Hydrothermarchaeota in Hydrothermal Sediment.</title>
        <authorList>
            <person name="Zhou Z."/>
            <person name="Liu Y."/>
            <person name="Xu W."/>
            <person name="Pan J."/>
            <person name="Luo Z.H."/>
            <person name="Li M."/>
        </authorList>
    </citation>
    <scope>NUCLEOTIDE SEQUENCE [LARGE SCALE GENOMIC DNA]</scope>
    <source>
        <strain evidence="5">SpSt-102</strain>
    </source>
</reference>
<evidence type="ECO:0000256" key="1">
    <source>
        <dbReference type="ARBA" id="ARBA00022649"/>
    </source>
</evidence>
<comment type="similarity">
    <text evidence="4">Belongs to the HepT RNase toxin family.</text>
</comment>